<evidence type="ECO:0000313" key="3">
    <source>
        <dbReference type="Proteomes" id="UP000287651"/>
    </source>
</evidence>
<proteinExistence type="predicted"/>
<dbReference type="EMBL" id="AMZH03018692">
    <property type="protein sequence ID" value="RRT41285.1"/>
    <property type="molecule type" value="Genomic_DNA"/>
</dbReference>
<reference evidence="2 3" key="1">
    <citation type="journal article" date="2014" name="Agronomy (Basel)">
        <title>A Draft Genome Sequence for Ensete ventricosum, the Drought-Tolerant Tree Against Hunger.</title>
        <authorList>
            <person name="Harrison J."/>
            <person name="Moore K.A."/>
            <person name="Paszkiewicz K."/>
            <person name="Jones T."/>
            <person name="Grant M."/>
            <person name="Ambacheew D."/>
            <person name="Muzemil S."/>
            <person name="Studholme D.J."/>
        </authorList>
    </citation>
    <scope>NUCLEOTIDE SEQUENCE [LARGE SCALE GENOMIC DNA]</scope>
</reference>
<sequence length="105" mass="10832">MRSCYVFAAKAARRRGGQPRLAPMQGRPPTARPRLSPFARGLPAAARASLQGRSALLAGAAARRGNSGLRAHPLAARRPQGAVASRGGGVGRRGGCRRARTVAPA</sequence>
<evidence type="ECO:0000313" key="2">
    <source>
        <dbReference type="EMBL" id="RRT41285.1"/>
    </source>
</evidence>
<evidence type="ECO:0000256" key="1">
    <source>
        <dbReference type="SAM" id="MobiDB-lite"/>
    </source>
</evidence>
<protein>
    <submittedName>
        <fullName evidence="2">Uncharacterized protein</fullName>
    </submittedName>
</protein>
<dbReference type="Proteomes" id="UP000287651">
    <property type="component" value="Unassembled WGS sequence"/>
</dbReference>
<comment type="caution">
    <text evidence="2">The sequence shown here is derived from an EMBL/GenBank/DDBJ whole genome shotgun (WGS) entry which is preliminary data.</text>
</comment>
<dbReference type="AlphaFoldDB" id="A0A426XPD9"/>
<feature type="compositionally biased region" description="Basic residues" evidence="1">
    <location>
        <begin position="94"/>
        <end position="105"/>
    </location>
</feature>
<name>A0A426XPD9_ENSVE</name>
<feature type="region of interest" description="Disordered" evidence="1">
    <location>
        <begin position="69"/>
        <end position="105"/>
    </location>
</feature>
<organism evidence="2 3">
    <name type="scientific">Ensete ventricosum</name>
    <name type="common">Abyssinian banana</name>
    <name type="synonym">Musa ensete</name>
    <dbReference type="NCBI Taxonomy" id="4639"/>
    <lineage>
        <taxon>Eukaryota</taxon>
        <taxon>Viridiplantae</taxon>
        <taxon>Streptophyta</taxon>
        <taxon>Embryophyta</taxon>
        <taxon>Tracheophyta</taxon>
        <taxon>Spermatophyta</taxon>
        <taxon>Magnoliopsida</taxon>
        <taxon>Liliopsida</taxon>
        <taxon>Zingiberales</taxon>
        <taxon>Musaceae</taxon>
        <taxon>Ensete</taxon>
    </lineage>
</organism>
<gene>
    <name evidence="2" type="ORF">B296_00043825</name>
</gene>
<accession>A0A426XPD9</accession>
<feature type="region of interest" description="Disordered" evidence="1">
    <location>
        <begin position="15"/>
        <end position="37"/>
    </location>
</feature>